<dbReference type="Proteomes" id="UP001234178">
    <property type="component" value="Unassembled WGS sequence"/>
</dbReference>
<name>A0ABR0AUZ9_9CRUS</name>
<dbReference type="EMBL" id="JAOYFB010000039">
    <property type="protein sequence ID" value="KAK4028959.1"/>
    <property type="molecule type" value="Genomic_DNA"/>
</dbReference>
<evidence type="ECO:0000313" key="2">
    <source>
        <dbReference type="Proteomes" id="UP001234178"/>
    </source>
</evidence>
<comment type="caution">
    <text evidence="1">The sequence shown here is derived from an EMBL/GenBank/DDBJ whole genome shotgun (WGS) entry which is preliminary data.</text>
</comment>
<sequence length="91" mass="10199">MEVAKNRRGAFSLIGGYDKIKVECALPMPAPSLVVFSSCTVLSIQYVNMVEREFDERLQLAAKDAYAKAFHLGSYERDGRDVKESMLPILL</sequence>
<evidence type="ECO:0000313" key="1">
    <source>
        <dbReference type="EMBL" id="KAK4028959.1"/>
    </source>
</evidence>
<accession>A0ABR0AUZ9</accession>
<organism evidence="1 2">
    <name type="scientific">Daphnia magna</name>
    <dbReference type="NCBI Taxonomy" id="35525"/>
    <lineage>
        <taxon>Eukaryota</taxon>
        <taxon>Metazoa</taxon>
        <taxon>Ecdysozoa</taxon>
        <taxon>Arthropoda</taxon>
        <taxon>Crustacea</taxon>
        <taxon>Branchiopoda</taxon>
        <taxon>Diplostraca</taxon>
        <taxon>Cladocera</taxon>
        <taxon>Anomopoda</taxon>
        <taxon>Daphniidae</taxon>
        <taxon>Daphnia</taxon>
    </lineage>
</organism>
<reference evidence="1 2" key="1">
    <citation type="journal article" date="2023" name="Nucleic Acids Res.">
        <title>The hologenome of Daphnia magna reveals possible DNA methylation and microbiome-mediated evolution of the host genome.</title>
        <authorList>
            <person name="Chaturvedi A."/>
            <person name="Li X."/>
            <person name="Dhandapani V."/>
            <person name="Marshall H."/>
            <person name="Kissane S."/>
            <person name="Cuenca-Cambronero M."/>
            <person name="Asole G."/>
            <person name="Calvet F."/>
            <person name="Ruiz-Romero M."/>
            <person name="Marangio P."/>
            <person name="Guigo R."/>
            <person name="Rago D."/>
            <person name="Mirbahai L."/>
            <person name="Eastwood N."/>
            <person name="Colbourne J.K."/>
            <person name="Zhou J."/>
            <person name="Mallon E."/>
            <person name="Orsini L."/>
        </authorList>
    </citation>
    <scope>NUCLEOTIDE SEQUENCE [LARGE SCALE GENOMIC DNA]</scope>
    <source>
        <strain evidence="1">LRV0_1</strain>
    </source>
</reference>
<keyword evidence="2" id="KW-1185">Reference proteome</keyword>
<gene>
    <name evidence="1" type="ORF">OUZ56_021977</name>
</gene>
<proteinExistence type="predicted"/>
<protein>
    <submittedName>
        <fullName evidence="1">Uncharacterized protein</fullName>
    </submittedName>
</protein>